<comment type="caution">
    <text evidence="2">The sequence shown here is derived from an EMBL/GenBank/DDBJ whole genome shotgun (WGS) entry which is preliminary data.</text>
</comment>
<evidence type="ECO:0000313" key="2">
    <source>
        <dbReference type="EMBL" id="KKM77794.1"/>
    </source>
</evidence>
<sequence>MTIKYPVRCKIIDAEAQGHQVGPHSARTPKVSRPHIGKEGIAERIPREGNAVRISLDDGNILYGCECWWEPIVGAR</sequence>
<protein>
    <submittedName>
        <fullName evidence="2">Uncharacterized protein</fullName>
    </submittedName>
</protein>
<organism evidence="2">
    <name type="scientific">marine sediment metagenome</name>
    <dbReference type="NCBI Taxonomy" id="412755"/>
    <lineage>
        <taxon>unclassified sequences</taxon>
        <taxon>metagenomes</taxon>
        <taxon>ecological metagenomes</taxon>
    </lineage>
</organism>
<feature type="region of interest" description="Disordered" evidence="1">
    <location>
        <begin position="18"/>
        <end position="37"/>
    </location>
</feature>
<dbReference type="AlphaFoldDB" id="A0A0F9K6P3"/>
<gene>
    <name evidence="2" type="ORF">LCGC14_1366480</name>
</gene>
<proteinExistence type="predicted"/>
<reference evidence="2" key="1">
    <citation type="journal article" date="2015" name="Nature">
        <title>Complex archaea that bridge the gap between prokaryotes and eukaryotes.</title>
        <authorList>
            <person name="Spang A."/>
            <person name="Saw J.H."/>
            <person name="Jorgensen S.L."/>
            <person name="Zaremba-Niedzwiedzka K."/>
            <person name="Martijn J."/>
            <person name="Lind A.E."/>
            <person name="van Eijk R."/>
            <person name="Schleper C."/>
            <person name="Guy L."/>
            <person name="Ettema T.J."/>
        </authorList>
    </citation>
    <scope>NUCLEOTIDE SEQUENCE</scope>
</reference>
<dbReference type="EMBL" id="LAZR01008589">
    <property type="protein sequence ID" value="KKM77794.1"/>
    <property type="molecule type" value="Genomic_DNA"/>
</dbReference>
<name>A0A0F9K6P3_9ZZZZ</name>
<accession>A0A0F9K6P3</accession>
<evidence type="ECO:0000256" key="1">
    <source>
        <dbReference type="SAM" id="MobiDB-lite"/>
    </source>
</evidence>